<proteinExistence type="predicted"/>
<evidence type="ECO:0000313" key="1">
    <source>
        <dbReference type="EMBL" id="EKE85823.1"/>
    </source>
</evidence>
<dbReference type="EMBL" id="AMOT01000004">
    <property type="protein sequence ID" value="EKE85823.1"/>
    <property type="molecule type" value="Genomic_DNA"/>
</dbReference>
<name>K2KCY0_HELPX</name>
<dbReference type="PATRIC" id="fig|1145113.3.peg.965"/>
<gene>
    <name evidence="1" type="ORF">OUI_0980</name>
</gene>
<protein>
    <submittedName>
        <fullName evidence="1">Putative virB3 type IV secretion protein</fullName>
    </submittedName>
</protein>
<comment type="caution">
    <text evidence="1">The sequence shown here is derived from an EMBL/GenBank/DDBJ whole genome shotgun (WGS) entry which is preliminary data.</text>
</comment>
<dbReference type="Proteomes" id="UP000006759">
    <property type="component" value="Unassembled WGS sequence"/>
</dbReference>
<accession>K2KCY0</accession>
<sequence>MASCVFVFYILEFFDEDITVILHALFTLRTGARNYYA</sequence>
<organism evidence="1 2">
    <name type="scientific">Helicobacter pylori R036d</name>
    <dbReference type="NCBI Taxonomy" id="1145113"/>
    <lineage>
        <taxon>Bacteria</taxon>
        <taxon>Pseudomonadati</taxon>
        <taxon>Campylobacterota</taxon>
        <taxon>Epsilonproteobacteria</taxon>
        <taxon>Campylobacterales</taxon>
        <taxon>Helicobacteraceae</taxon>
        <taxon>Helicobacter</taxon>
    </lineage>
</organism>
<reference evidence="1 2" key="1">
    <citation type="submission" date="2012-08" db="EMBL/GenBank/DDBJ databases">
        <title>Comparative Sequence Analysis of H. pylori isolates.</title>
        <authorList>
            <person name="Blanchard T.G."/>
            <person name="Czinn S.J."/>
            <person name="McCracken C.M."/>
            <person name="Abolude K.A."/>
            <person name="Shefchek K.S."/>
            <person name="Maroo A.M."/>
            <person name="Santana-Cruz I.S."/>
            <person name="Tallon L.J."/>
            <person name="Ficke F.W.F."/>
        </authorList>
    </citation>
    <scope>NUCLEOTIDE SEQUENCE [LARGE SCALE GENOMIC DNA]</scope>
    <source>
        <strain evidence="1 2">R036d</strain>
    </source>
</reference>
<dbReference type="AlphaFoldDB" id="K2KCY0"/>
<evidence type="ECO:0000313" key="2">
    <source>
        <dbReference type="Proteomes" id="UP000006759"/>
    </source>
</evidence>